<dbReference type="Proteomes" id="UP000323386">
    <property type="component" value="Unassembled WGS sequence"/>
</dbReference>
<name>A0A5C3EW56_9BASI</name>
<feature type="region of interest" description="Disordered" evidence="1">
    <location>
        <begin position="697"/>
        <end position="725"/>
    </location>
</feature>
<accession>A0A5C3EW56</accession>
<feature type="compositionally biased region" description="Polar residues" evidence="1">
    <location>
        <begin position="714"/>
        <end position="725"/>
    </location>
</feature>
<dbReference type="EMBL" id="OOIP01000002">
    <property type="protein sequence ID" value="SPO35379.1"/>
    <property type="molecule type" value="Genomic_DNA"/>
</dbReference>
<evidence type="ECO:0000313" key="3">
    <source>
        <dbReference type="Proteomes" id="UP000323386"/>
    </source>
</evidence>
<feature type="region of interest" description="Disordered" evidence="1">
    <location>
        <begin position="15"/>
        <end position="95"/>
    </location>
</feature>
<gene>
    <name evidence="2" type="ORF">PSFLO_00850</name>
</gene>
<organism evidence="2 3">
    <name type="scientific">Pseudozyma flocculosa</name>
    <dbReference type="NCBI Taxonomy" id="84751"/>
    <lineage>
        <taxon>Eukaryota</taxon>
        <taxon>Fungi</taxon>
        <taxon>Dikarya</taxon>
        <taxon>Basidiomycota</taxon>
        <taxon>Ustilaginomycotina</taxon>
        <taxon>Ustilaginomycetes</taxon>
        <taxon>Ustilaginales</taxon>
        <taxon>Ustilaginaceae</taxon>
        <taxon>Pseudozyma</taxon>
    </lineage>
</organism>
<reference evidence="2 3" key="1">
    <citation type="submission" date="2018-03" db="EMBL/GenBank/DDBJ databases">
        <authorList>
            <person name="Guldener U."/>
        </authorList>
    </citation>
    <scope>NUCLEOTIDE SEQUENCE [LARGE SCALE GENOMIC DNA]</scope>
    <source>
        <strain evidence="2 3">DAOM196992</strain>
    </source>
</reference>
<dbReference type="AlphaFoldDB" id="A0A5C3EW56"/>
<evidence type="ECO:0000256" key="1">
    <source>
        <dbReference type="SAM" id="MobiDB-lite"/>
    </source>
</evidence>
<evidence type="ECO:0000313" key="2">
    <source>
        <dbReference type="EMBL" id="SPO35379.1"/>
    </source>
</evidence>
<proteinExistence type="predicted"/>
<feature type="compositionally biased region" description="Low complexity" evidence="1">
    <location>
        <begin position="81"/>
        <end position="92"/>
    </location>
</feature>
<sequence length="725" mass="76681">MPACWPSAELSLPPLVDLRWPEPRPGRVQLSSTEGSHVSKEPLDSLDPLDLAPPLSPGRSDAGGRSDRPEPQSALALPPARCGSGRSRQSSRAPHRHATDFLSFFYDLFSRQVARSALPQVFPPGRPLANVATDLDPFTRSRLSVDRRPRLLALRRLPRSPFRSMPSFLPLSISVPARYGLVGASSREGANTSNGEVDADVTRPMSATMTSSSERTRIGVGLPLRSFDSAALPLAVQLAWQEDDGGSMQGPGFPLHALDSALASRRSAVTHAALPRARASGSSFGRLRLGGGPYRIQVEPDATRRRLRAARYGAAGRRQGWRGASVRRSATPSDLVWPGGAGQHAGTPLRLFGVAGRLAARTGLLEVPATSWLSLPAALLGRTEDSAPRARGQPSLAQTWAAAGASWQTNPQRNAHINKHARTGALPGREAMSIPASLAWPSPASGPRLASTHPTYRGQSSCRGPWHDVGYLSMPFCDCSRISPAGAQQDALAWIAQGDRQAASHRTAQHLDSTVCALIVGRDHQQPGGCGLEGCGGRGPGRAGYSEILVSGIKTAGSRQSLQAKTGLGLPPLPTSVLSSLLVPLRGPPCCCYLPGAVSLSSPPSTAVHHPASCLSSNPGFVYYPQSLARPPLFRLSRSLPALALPTTTLAPPTSPFQHLEPILPSILRSQSRPSASSSPQHRQLQQRHPIAITITTEAPPAPTPGAICEPARVSSSPTARPSIL</sequence>
<feature type="region of interest" description="Disordered" evidence="1">
    <location>
        <begin position="321"/>
        <end position="341"/>
    </location>
</feature>
<protein>
    <submittedName>
        <fullName evidence="2">Uncharacterized protein</fullName>
    </submittedName>
</protein>
<keyword evidence="3" id="KW-1185">Reference proteome</keyword>